<dbReference type="Proteomes" id="UP000610594">
    <property type="component" value="Unassembled WGS sequence"/>
</dbReference>
<dbReference type="PIRSF" id="PIRSF016184">
    <property type="entry name" value="PhzC_PhzF"/>
    <property type="match status" value="1"/>
</dbReference>
<keyword evidence="3" id="KW-1185">Reference proteome</keyword>
<dbReference type="PANTHER" id="PTHR13774">
    <property type="entry name" value="PHENAZINE BIOSYNTHESIS PROTEIN"/>
    <property type="match status" value="1"/>
</dbReference>
<dbReference type="Gene3D" id="3.10.310.10">
    <property type="entry name" value="Diaminopimelate Epimerase, Chain A, domain 1"/>
    <property type="match status" value="2"/>
</dbReference>
<comment type="caution">
    <text evidence="2">The sequence shown here is derived from an EMBL/GenBank/DDBJ whole genome shotgun (WGS) entry which is preliminary data.</text>
</comment>
<dbReference type="RefSeq" id="WP_167237372.1">
    <property type="nucleotide sequence ID" value="NZ_WHJF01000029.1"/>
</dbReference>
<dbReference type="InterPro" id="IPR003719">
    <property type="entry name" value="Phenazine_PhzF-like"/>
</dbReference>
<evidence type="ECO:0000313" key="2">
    <source>
        <dbReference type="EMBL" id="NHZ63253.1"/>
    </source>
</evidence>
<dbReference type="GO" id="GO:0016853">
    <property type="term" value="F:isomerase activity"/>
    <property type="evidence" value="ECO:0007669"/>
    <property type="project" value="UniProtKB-KW"/>
</dbReference>
<gene>
    <name evidence="2" type="ORF">F1735_13215</name>
</gene>
<keyword evidence="2" id="KW-0413">Isomerase</keyword>
<evidence type="ECO:0000313" key="3">
    <source>
        <dbReference type="Proteomes" id="UP000610594"/>
    </source>
</evidence>
<dbReference type="SUPFAM" id="SSF54506">
    <property type="entry name" value="Diaminopimelate epimerase-like"/>
    <property type="match status" value="1"/>
</dbReference>
<dbReference type="NCBIfam" id="TIGR00654">
    <property type="entry name" value="PhzF_family"/>
    <property type="match status" value="1"/>
</dbReference>
<name>A0ABX0MRW9_9BURK</name>
<proteinExistence type="inferred from homology"/>
<comment type="similarity">
    <text evidence="1">Belongs to the PhzF family.</text>
</comment>
<reference evidence="2 3" key="1">
    <citation type="submission" date="2019-10" db="EMBL/GenBank/DDBJ databases">
        <title>Taxonomy of Antarctic Massilia spp.: description of Massilia rubra sp. nov., Massilia aquatica sp. nov., Massilia mucilaginosa sp. nov., Massilia frigida sp. nov. isolated from streams, lakes and regoliths.</title>
        <authorList>
            <person name="Holochova P."/>
            <person name="Sedlacek I."/>
            <person name="Kralova S."/>
            <person name="Maslanova I."/>
            <person name="Busse H.-J."/>
            <person name="Stankova E."/>
            <person name="Vrbovska V."/>
            <person name="Kovarovic V."/>
            <person name="Bartak M."/>
            <person name="Svec P."/>
            <person name="Pantucek R."/>
        </authorList>
    </citation>
    <scope>NUCLEOTIDE SEQUENCE [LARGE SCALE GENOMIC DNA]</scope>
    <source>
        <strain evidence="2 3">CCM 8694</strain>
    </source>
</reference>
<accession>A0ABX0MRW9</accession>
<dbReference type="EMBL" id="WHJF01000029">
    <property type="protein sequence ID" value="NHZ63253.1"/>
    <property type="molecule type" value="Genomic_DNA"/>
</dbReference>
<sequence>MTFAPGATRRFKQVDVFTSVAFKGNPLAVVLDADGLSDADMQAMARWTNLSETTFVLTPRDAQADYRVRIFSPDTEFPFAGHPTLGTAHALLEAGLVPRRAGTLVQECGVGLVPIEVGAGGMLAFRAPPASLAPLALQYQPLLARVLPDTELDAHCTPLIATMGIAWLVVRLASAQACLDARVDGAALQELTRLGVTGIAIYGPHDADGPADYEVRVLFTKRGSLVEDPVTGSANACIARVLQAQDFPDGGETSRAYSARQGTCLQCDGRIAVTYVDGQPWIGGQSVTLVDGLVRI</sequence>
<evidence type="ECO:0000256" key="1">
    <source>
        <dbReference type="ARBA" id="ARBA00008270"/>
    </source>
</evidence>
<dbReference type="PANTHER" id="PTHR13774:SF32">
    <property type="entry name" value="ANTISENSE-ENHANCING SEQUENCE 1"/>
    <property type="match status" value="1"/>
</dbReference>
<organism evidence="2 3">
    <name type="scientific">Massilia genomosp. 1</name>
    <dbReference type="NCBI Taxonomy" id="2609280"/>
    <lineage>
        <taxon>Bacteria</taxon>
        <taxon>Pseudomonadati</taxon>
        <taxon>Pseudomonadota</taxon>
        <taxon>Betaproteobacteria</taxon>
        <taxon>Burkholderiales</taxon>
        <taxon>Oxalobacteraceae</taxon>
        <taxon>Telluria group</taxon>
        <taxon>Massilia</taxon>
    </lineage>
</organism>
<protein>
    <submittedName>
        <fullName evidence="2">PhzF family phenazine biosynthesis isomerase</fullName>
    </submittedName>
</protein>
<dbReference type="Pfam" id="PF02567">
    <property type="entry name" value="PhzC-PhzF"/>
    <property type="match status" value="1"/>
</dbReference>